<evidence type="ECO:0000313" key="3">
    <source>
        <dbReference type="Proteomes" id="UP000220768"/>
    </source>
</evidence>
<evidence type="ECO:0000256" key="1">
    <source>
        <dbReference type="SAM" id="MobiDB-lite"/>
    </source>
</evidence>
<reference evidence="2 3" key="1">
    <citation type="submission" date="2017-09" db="EMBL/GenBank/DDBJ databases">
        <title>Comparative genomics of rhizobia isolated from Phaseolus vulgaris in China.</title>
        <authorList>
            <person name="Tong W."/>
        </authorList>
    </citation>
    <scope>NUCLEOTIDE SEQUENCE [LARGE SCALE GENOMIC DNA]</scope>
    <source>
        <strain evidence="2 3">C5</strain>
    </source>
</reference>
<sequence length="67" mass="7155">MLVTGIQPRRVCAVSRGPSKEFAAPKDLGALDSCDEHRNEGGEVGTLKSTMGKPADHGNLQRACRHP</sequence>
<feature type="region of interest" description="Disordered" evidence="1">
    <location>
        <begin position="33"/>
        <end position="67"/>
    </location>
</feature>
<proteinExistence type="predicted"/>
<dbReference type="AlphaFoldDB" id="A0A2A6J340"/>
<dbReference type="EMBL" id="NWSV01000031">
    <property type="protein sequence ID" value="PDT00748.1"/>
    <property type="molecule type" value="Genomic_DNA"/>
</dbReference>
<gene>
    <name evidence="2" type="ORF">CO666_28925</name>
</gene>
<keyword evidence="3" id="KW-1185">Reference proteome</keyword>
<organism evidence="2 3">
    <name type="scientific">Rhizobium chutanense</name>
    <dbReference type="NCBI Taxonomy" id="2035448"/>
    <lineage>
        <taxon>Bacteria</taxon>
        <taxon>Pseudomonadati</taxon>
        <taxon>Pseudomonadota</taxon>
        <taxon>Alphaproteobacteria</taxon>
        <taxon>Hyphomicrobiales</taxon>
        <taxon>Rhizobiaceae</taxon>
        <taxon>Rhizobium/Agrobacterium group</taxon>
        <taxon>Rhizobium</taxon>
    </lineage>
</organism>
<protein>
    <submittedName>
        <fullName evidence="2">Uncharacterized protein</fullName>
    </submittedName>
</protein>
<comment type="caution">
    <text evidence="2">The sequence shown here is derived from an EMBL/GenBank/DDBJ whole genome shotgun (WGS) entry which is preliminary data.</text>
</comment>
<dbReference type="Proteomes" id="UP000220768">
    <property type="component" value="Unassembled WGS sequence"/>
</dbReference>
<name>A0A2A6J340_9HYPH</name>
<accession>A0A2A6J340</accession>
<evidence type="ECO:0000313" key="2">
    <source>
        <dbReference type="EMBL" id="PDT00748.1"/>
    </source>
</evidence>